<organism evidence="1">
    <name type="scientific">Arundo donax</name>
    <name type="common">Giant reed</name>
    <name type="synonym">Donax arundinaceus</name>
    <dbReference type="NCBI Taxonomy" id="35708"/>
    <lineage>
        <taxon>Eukaryota</taxon>
        <taxon>Viridiplantae</taxon>
        <taxon>Streptophyta</taxon>
        <taxon>Embryophyta</taxon>
        <taxon>Tracheophyta</taxon>
        <taxon>Spermatophyta</taxon>
        <taxon>Magnoliopsida</taxon>
        <taxon>Liliopsida</taxon>
        <taxon>Poales</taxon>
        <taxon>Poaceae</taxon>
        <taxon>PACMAD clade</taxon>
        <taxon>Arundinoideae</taxon>
        <taxon>Arundineae</taxon>
        <taxon>Arundo</taxon>
    </lineage>
</organism>
<reference evidence="1" key="2">
    <citation type="journal article" date="2015" name="Data Brief">
        <title>Shoot transcriptome of the giant reed, Arundo donax.</title>
        <authorList>
            <person name="Barrero R.A."/>
            <person name="Guerrero F.D."/>
            <person name="Moolhuijzen P."/>
            <person name="Goolsby J.A."/>
            <person name="Tidwell J."/>
            <person name="Bellgard S.E."/>
            <person name="Bellgard M.I."/>
        </authorList>
    </citation>
    <scope>NUCLEOTIDE SEQUENCE</scope>
    <source>
        <tissue evidence="1">Shoot tissue taken approximately 20 cm above the soil surface</tissue>
    </source>
</reference>
<name>A0A0A9DH80_ARUDO</name>
<evidence type="ECO:0000313" key="1">
    <source>
        <dbReference type="EMBL" id="JAD83107.1"/>
    </source>
</evidence>
<dbReference type="AlphaFoldDB" id="A0A0A9DH80"/>
<dbReference type="EMBL" id="GBRH01214788">
    <property type="protein sequence ID" value="JAD83107.1"/>
    <property type="molecule type" value="Transcribed_RNA"/>
</dbReference>
<reference evidence="1" key="1">
    <citation type="submission" date="2014-09" db="EMBL/GenBank/DDBJ databases">
        <authorList>
            <person name="Magalhaes I.L.F."/>
            <person name="Oliveira U."/>
            <person name="Santos F.R."/>
            <person name="Vidigal T.H.D.A."/>
            <person name="Brescovit A.D."/>
            <person name="Santos A.J."/>
        </authorList>
    </citation>
    <scope>NUCLEOTIDE SEQUENCE</scope>
    <source>
        <tissue evidence="1">Shoot tissue taken approximately 20 cm above the soil surface</tissue>
    </source>
</reference>
<sequence length="134" mass="14559">MLRRDVGVAELLDVLQPRQAAHHVLATQLAKRVEANVPIAGMPAPGIVVLLCREAHRACDVEARDVEPIPPTVHLGDEMALAIPDAQDAILNQHLRATLIELADTDDAVLQARNEVDVGERLVLTVLPGEQHRT</sequence>
<protein>
    <submittedName>
        <fullName evidence="1">Uncharacterized protein</fullName>
    </submittedName>
</protein>
<accession>A0A0A9DH80</accession>
<proteinExistence type="predicted"/>